<evidence type="ECO:0000259" key="6">
    <source>
        <dbReference type="Pfam" id="PF01232"/>
    </source>
</evidence>
<dbReference type="PRINTS" id="PR00084">
    <property type="entry name" value="MTLDHDRGNASE"/>
</dbReference>
<dbReference type="GO" id="GO:0046029">
    <property type="term" value="F:mannitol dehydrogenase activity"/>
    <property type="evidence" value="ECO:0007669"/>
    <property type="project" value="TreeGrafter"/>
</dbReference>
<dbReference type="Gene3D" id="3.40.50.720">
    <property type="entry name" value="NAD(P)-binding Rossmann-like Domain"/>
    <property type="match status" value="1"/>
</dbReference>
<dbReference type="PANTHER" id="PTHR43362:SF1">
    <property type="entry name" value="MANNITOL DEHYDROGENASE 2-RELATED"/>
    <property type="match status" value="1"/>
</dbReference>
<dbReference type="PANTHER" id="PTHR43362">
    <property type="entry name" value="MANNITOL DEHYDROGENASE DSF1-RELATED"/>
    <property type="match status" value="1"/>
</dbReference>
<reference evidence="8" key="2">
    <citation type="submission" date="2022-10" db="EMBL/GenBank/DDBJ databases">
        <authorList>
            <consortium name="ENA_rothamsted_submissions"/>
            <consortium name="culmorum"/>
            <person name="King R."/>
        </authorList>
    </citation>
    <scope>NUCLEOTIDE SEQUENCE</scope>
</reference>
<evidence type="ECO:0000313" key="8">
    <source>
        <dbReference type="EMBL" id="CAG9800958.1"/>
    </source>
</evidence>
<dbReference type="InterPro" id="IPR036291">
    <property type="entry name" value="NAD(P)-bd_dom_sf"/>
</dbReference>
<dbReference type="InterPro" id="IPR008927">
    <property type="entry name" value="6-PGluconate_DH-like_C_sf"/>
</dbReference>
<evidence type="ECO:0000256" key="2">
    <source>
        <dbReference type="ARBA" id="ARBA00023002"/>
    </source>
</evidence>
<gene>
    <name evidence="8" type="ORF">CHIRRI_LOCUS3895</name>
</gene>
<evidence type="ECO:0000259" key="7">
    <source>
        <dbReference type="Pfam" id="PF08125"/>
    </source>
</evidence>
<dbReference type="PROSITE" id="PS00974">
    <property type="entry name" value="MANNITOL_DHGENASE"/>
    <property type="match status" value="1"/>
</dbReference>
<organism evidence="8 9">
    <name type="scientific">Chironomus riparius</name>
    <dbReference type="NCBI Taxonomy" id="315576"/>
    <lineage>
        <taxon>Eukaryota</taxon>
        <taxon>Metazoa</taxon>
        <taxon>Ecdysozoa</taxon>
        <taxon>Arthropoda</taxon>
        <taxon>Hexapoda</taxon>
        <taxon>Insecta</taxon>
        <taxon>Pterygota</taxon>
        <taxon>Neoptera</taxon>
        <taxon>Endopterygota</taxon>
        <taxon>Diptera</taxon>
        <taxon>Nematocera</taxon>
        <taxon>Chironomoidea</taxon>
        <taxon>Chironomidae</taxon>
        <taxon>Chironominae</taxon>
        <taxon>Chironomus</taxon>
    </lineage>
</organism>
<dbReference type="InterPro" id="IPR050988">
    <property type="entry name" value="Mannitol_DH/Oxidoreductase"/>
</dbReference>
<evidence type="ECO:0000256" key="5">
    <source>
        <dbReference type="ARBA" id="ARBA00047733"/>
    </source>
</evidence>
<dbReference type="InterPro" id="IPR013131">
    <property type="entry name" value="Mannitol_DH_N"/>
</dbReference>
<dbReference type="InterPro" id="IPR000669">
    <property type="entry name" value="Mannitol_DH"/>
</dbReference>
<dbReference type="InterPro" id="IPR013328">
    <property type="entry name" value="6PGD_dom2"/>
</dbReference>
<feature type="domain" description="Mannitol dehydrogenase C-terminal" evidence="7">
    <location>
        <begin position="291"/>
        <end position="479"/>
    </location>
</feature>
<dbReference type="Pfam" id="PF01232">
    <property type="entry name" value="Mannitol_dh"/>
    <property type="match status" value="1"/>
</dbReference>
<comment type="similarity">
    <text evidence="1">Belongs to the mannitol dehydrogenase family.</text>
</comment>
<dbReference type="OrthoDB" id="418169at2759"/>
<dbReference type="SUPFAM" id="SSF51735">
    <property type="entry name" value="NAD(P)-binding Rossmann-fold domains"/>
    <property type="match status" value="1"/>
</dbReference>
<dbReference type="Gene3D" id="1.10.1040.10">
    <property type="entry name" value="N-(1-d-carboxylethyl)-l-norvaline Dehydrogenase, domain 2"/>
    <property type="match status" value="1"/>
</dbReference>
<evidence type="ECO:0000256" key="3">
    <source>
        <dbReference type="ARBA" id="ARBA00023027"/>
    </source>
</evidence>
<evidence type="ECO:0000313" key="9">
    <source>
        <dbReference type="Proteomes" id="UP001153620"/>
    </source>
</evidence>
<dbReference type="SUPFAM" id="SSF48179">
    <property type="entry name" value="6-phosphogluconate dehydrogenase C-terminal domain-like"/>
    <property type="match status" value="1"/>
</dbReference>
<dbReference type="InterPro" id="IPR023027">
    <property type="entry name" value="Mannitol_DH_CS"/>
</dbReference>
<dbReference type="EC" id="1.1.1.67" evidence="4"/>
<protein>
    <recommendedName>
        <fullName evidence="4">mannitol 2-dehydrogenase</fullName>
        <ecNumber evidence="4">1.1.1.67</ecNumber>
    </recommendedName>
</protein>
<accession>A0A9N9WM36</accession>
<feature type="domain" description="Mannitol dehydrogenase N-terminal" evidence="6">
    <location>
        <begin position="32"/>
        <end position="281"/>
    </location>
</feature>
<proteinExistence type="inferred from homology"/>
<keyword evidence="2" id="KW-0560">Oxidoreductase</keyword>
<evidence type="ECO:0000256" key="4">
    <source>
        <dbReference type="ARBA" id="ARBA00038970"/>
    </source>
</evidence>
<keyword evidence="9" id="KW-1185">Reference proteome</keyword>
<comment type="catalytic activity">
    <reaction evidence="5">
        <text>D-mannitol + NAD(+) = D-fructose + NADH + H(+)</text>
        <dbReference type="Rhea" id="RHEA:12084"/>
        <dbReference type="ChEBI" id="CHEBI:15378"/>
        <dbReference type="ChEBI" id="CHEBI:16899"/>
        <dbReference type="ChEBI" id="CHEBI:37721"/>
        <dbReference type="ChEBI" id="CHEBI:57540"/>
        <dbReference type="ChEBI" id="CHEBI:57945"/>
        <dbReference type="EC" id="1.1.1.67"/>
    </reaction>
</comment>
<name>A0A9N9WM36_9DIPT</name>
<dbReference type="GO" id="GO:0050086">
    <property type="term" value="F:mannitol 2-dehydrogenase activity"/>
    <property type="evidence" value="ECO:0007669"/>
    <property type="project" value="UniProtKB-EC"/>
</dbReference>
<dbReference type="Proteomes" id="UP001153620">
    <property type="component" value="Chromosome 1"/>
</dbReference>
<sequence length="495" mass="56101">MEQAKLSKATVSKLRSKVIKIPEYNRDEIKVGIFHFGVGNFHRAHQALIMDSLFGMGLCKDYGICGVGVLPQDAKMRDVLKEQDYLYTCIEKSSNGDFNYRIIGSIIDYMFVPDNVNAVIERLCTSDAKIITLTITEGGYNINPLTNEFDLLNVQHDLKNPSNPKTAFGIVVEALRRRKERNLKGFTILSCDNLQENGKMAKKAFHSYAIALDTELADWMLENVTFPNSMVDRITPVTTEDDRKHVHEKLGLVDGWPVVCEDFIHWVIEDHFVDGKRPQFEKHSAVQIVQDVEPYELMKLRIINAGHQAIAYFGMLLDYKYVHDVTRHESIANFLNSYMDKEATDTLKPVPGVDLMKYKAKTVERFQNPNILDTLMRLAFDGSDRVFKFVIPVIVDRVKAGQSIYLSTAIVASFAKYLNGQSGTGKPIEVVDRAKAKLAVLNGKLLKDPTMIKHESELFGDIVSNPEFVRVFKEIYDKIGDCGSEATLKWLVDMK</sequence>
<dbReference type="AlphaFoldDB" id="A0A9N9WM36"/>
<dbReference type="Pfam" id="PF08125">
    <property type="entry name" value="Mannitol_dh_C"/>
    <property type="match status" value="1"/>
</dbReference>
<dbReference type="GO" id="GO:0019594">
    <property type="term" value="P:mannitol metabolic process"/>
    <property type="evidence" value="ECO:0007669"/>
    <property type="project" value="InterPro"/>
</dbReference>
<keyword evidence="3" id="KW-0520">NAD</keyword>
<reference evidence="8" key="1">
    <citation type="submission" date="2022-01" db="EMBL/GenBank/DDBJ databases">
        <authorList>
            <person name="King R."/>
        </authorList>
    </citation>
    <scope>NUCLEOTIDE SEQUENCE</scope>
</reference>
<dbReference type="InterPro" id="IPR013118">
    <property type="entry name" value="Mannitol_DH_C"/>
</dbReference>
<dbReference type="EMBL" id="OU895877">
    <property type="protein sequence ID" value="CAG9800958.1"/>
    <property type="molecule type" value="Genomic_DNA"/>
</dbReference>
<evidence type="ECO:0000256" key="1">
    <source>
        <dbReference type="ARBA" id="ARBA00006541"/>
    </source>
</evidence>